<protein>
    <recommendedName>
        <fullName evidence="1">Tli3-like domain-containing protein</fullName>
    </recommendedName>
</protein>
<dbReference type="Pfam" id="PF24316">
    <property type="entry name" value="Tli3"/>
    <property type="match status" value="1"/>
</dbReference>
<sequence length="245" mass="27153">MPGTDRLVIAFLPPARTGGVRRRCRGVAMALAAALLPGCALLGHGELQNLPDWDTFPRAPKQIVYRFDEHRYIENDPAGGFVSPCQGELYYVDEKLGIRTYFSVNTQGNPGGRFKVDSPYVVVRAEKIVKISFDQGRTFAVLDVPYSGDLVVTGTAVFRGWYGKWSRYEFDPHAAPRIISVGPNFNYPLVSVQGSPAYSPEAKSAAEAKLMEPGPGSTEFVCRSDLPWRPSVKREREMQQRGVQP</sequence>
<dbReference type="RefSeq" id="WP_332291856.1">
    <property type="nucleotide sequence ID" value="NZ_JAZIBG010000043.1"/>
</dbReference>
<gene>
    <name evidence="2" type="ORF">V4F39_20845</name>
</gene>
<dbReference type="InterPro" id="IPR057562">
    <property type="entry name" value="Tli3-like_dom"/>
</dbReference>
<dbReference type="AlphaFoldDB" id="A0AAW9Q975"/>
<reference evidence="2 3" key="1">
    <citation type="submission" date="2024-02" db="EMBL/GenBank/DDBJ databases">
        <title>Genome sequence of Aquincola sp. MAHUQ-54.</title>
        <authorList>
            <person name="Huq M.A."/>
        </authorList>
    </citation>
    <scope>NUCLEOTIDE SEQUENCE [LARGE SCALE GENOMIC DNA]</scope>
    <source>
        <strain evidence="2 3">MAHUQ-54</strain>
    </source>
</reference>
<dbReference type="Proteomes" id="UP001336250">
    <property type="component" value="Unassembled WGS sequence"/>
</dbReference>
<dbReference type="EMBL" id="JAZIBG010000043">
    <property type="protein sequence ID" value="MEF7616376.1"/>
    <property type="molecule type" value="Genomic_DNA"/>
</dbReference>
<accession>A0AAW9Q975</accession>
<keyword evidence="3" id="KW-1185">Reference proteome</keyword>
<organism evidence="2 3">
    <name type="scientific">Aquincola agrisoli</name>
    <dbReference type="NCBI Taxonomy" id="3119538"/>
    <lineage>
        <taxon>Bacteria</taxon>
        <taxon>Pseudomonadati</taxon>
        <taxon>Pseudomonadota</taxon>
        <taxon>Betaproteobacteria</taxon>
        <taxon>Burkholderiales</taxon>
        <taxon>Sphaerotilaceae</taxon>
        <taxon>Aquincola</taxon>
    </lineage>
</organism>
<comment type="caution">
    <text evidence="2">The sequence shown here is derived from an EMBL/GenBank/DDBJ whole genome shotgun (WGS) entry which is preliminary data.</text>
</comment>
<evidence type="ECO:0000313" key="2">
    <source>
        <dbReference type="EMBL" id="MEF7616376.1"/>
    </source>
</evidence>
<evidence type="ECO:0000259" key="1">
    <source>
        <dbReference type="Pfam" id="PF24316"/>
    </source>
</evidence>
<name>A0AAW9Q975_9BURK</name>
<proteinExistence type="predicted"/>
<evidence type="ECO:0000313" key="3">
    <source>
        <dbReference type="Proteomes" id="UP001336250"/>
    </source>
</evidence>
<feature type="domain" description="Tli3-like" evidence="1">
    <location>
        <begin position="59"/>
        <end position="139"/>
    </location>
</feature>